<feature type="compositionally biased region" description="Basic and acidic residues" evidence="1">
    <location>
        <begin position="43"/>
        <end position="52"/>
    </location>
</feature>
<feature type="compositionally biased region" description="Basic and acidic residues" evidence="1">
    <location>
        <begin position="15"/>
        <end position="29"/>
    </location>
</feature>
<evidence type="ECO:0000313" key="2">
    <source>
        <dbReference type="EMBL" id="QOJ89987.1"/>
    </source>
</evidence>
<dbReference type="Proteomes" id="UP000593847">
    <property type="component" value="Chromosome"/>
</dbReference>
<evidence type="ECO:0000313" key="3">
    <source>
        <dbReference type="Proteomes" id="UP000593847"/>
    </source>
</evidence>
<organism evidence="2 3">
    <name type="scientific">Pseudomonas taiwanensis</name>
    <dbReference type="NCBI Taxonomy" id="470150"/>
    <lineage>
        <taxon>Bacteria</taxon>
        <taxon>Pseudomonadati</taxon>
        <taxon>Pseudomonadota</taxon>
        <taxon>Gammaproteobacteria</taxon>
        <taxon>Pseudomonadales</taxon>
        <taxon>Pseudomonadaceae</taxon>
        <taxon>Pseudomonas</taxon>
    </lineage>
</organism>
<proteinExistence type="predicted"/>
<name>A0A7L9GCH2_9PSED</name>
<dbReference type="KEGG" id="ptai:ICN73_19225"/>
<sequence length="52" mass="5808">MTKEVLSKKSGSQKSHGEEERDNDAHRPDGSTGTSHDSTAQKAARDQDRRQR</sequence>
<reference evidence="2" key="1">
    <citation type="submission" date="2020-09" db="EMBL/GenBank/DDBJ databases">
        <title>Complete genome sequence of Pseudomonas taiwanensis CC, a plant growth-promoting and biotite-weathering strain.</title>
        <authorList>
            <person name="Cheng C."/>
        </authorList>
    </citation>
    <scope>NUCLEOTIDE SEQUENCE [LARGE SCALE GENOMIC DNA]</scope>
    <source>
        <strain evidence="2">WRS8</strain>
    </source>
</reference>
<evidence type="ECO:0000256" key="1">
    <source>
        <dbReference type="SAM" id="MobiDB-lite"/>
    </source>
</evidence>
<feature type="region of interest" description="Disordered" evidence="1">
    <location>
        <begin position="1"/>
        <end position="52"/>
    </location>
</feature>
<protein>
    <submittedName>
        <fullName evidence="2">Uncharacterized protein</fullName>
    </submittedName>
</protein>
<accession>A0A7L9GCH2</accession>
<gene>
    <name evidence="2" type="ORF">ICN73_19225</name>
</gene>
<dbReference type="EMBL" id="CP062699">
    <property type="protein sequence ID" value="QOJ89987.1"/>
    <property type="molecule type" value="Genomic_DNA"/>
</dbReference>
<feature type="compositionally biased region" description="Polar residues" evidence="1">
    <location>
        <begin position="31"/>
        <end position="41"/>
    </location>
</feature>
<dbReference type="RefSeq" id="WP_012052261.1">
    <property type="nucleotide sequence ID" value="NZ_CP062699.1"/>
</dbReference>
<dbReference type="AlphaFoldDB" id="A0A7L9GCH2"/>
<keyword evidence="3" id="KW-1185">Reference proteome</keyword>